<protein>
    <recommendedName>
        <fullName evidence="4">Asparagine synthetase B</fullName>
    </recommendedName>
</protein>
<dbReference type="RefSeq" id="WP_066404923.1">
    <property type="nucleotide sequence ID" value="NZ_CP011390.1"/>
</dbReference>
<dbReference type="Pfam" id="PF11138">
    <property type="entry name" value="DUF2911"/>
    <property type="match status" value="1"/>
</dbReference>
<accession>A0A172TW21</accession>
<organism evidence="2 3">
    <name type="scientific">Flavisolibacter tropicus</name>
    <dbReference type="NCBI Taxonomy" id="1492898"/>
    <lineage>
        <taxon>Bacteria</taxon>
        <taxon>Pseudomonadati</taxon>
        <taxon>Bacteroidota</taxon>
        <taxon>Chitinophagia</taxon>
        <taxon>Chitinophagales</taxon>
        <taxon>Chitinophagaceae</taxon>
        <taxon>Flavisolibacter</taxon>
    </lineage>
</organism>
<dbReference type="OrthoDB" id="9808374at2"/>
<name>A0A172TW21_9BACT</name>
<dbReference type="KEGG" id="fla:SY85_12385"/>
<reference evidence="3" key="1">
    <citation type="submission" date="2015-01" db="EMBL/GenBank/DDBJ databases">
        <title>Flavisolibacter sp./LCS9/ whole genome sequencing.</title>
        <authorList>
            <person name="Kim M.K."/>
            <person name="Srinivasan S."/>
            <person name="Lee J.-J."/>
        </authorList>
    </citation>
    <scope>NUCLEOTIDE SEQUENCE [LARGE SCALE GENOMIC DNA]</scope>
    <source>
        <strain evidence="3">LCS9</strain>
    </source>
</reference>
<proteinExistence type="predicted"/>
<evidence type="ECO:0008006" key="4">
    <source>
        <dbReference type="Google" id="ProtNLM"/>
    </source>
</evidence>
<dbReference type="STRING" id="1492898.SY85_12385"/>
<gene>
    <name evidence="2" type="ORF">SY85_12385</name>
</gene>
<dbReference type="Proteomes" id="UP000077177">
    <property type="component" value="Chromosome"/>
</dbReference>
<keyword evidence="3" id="KW-1185">Reference proteome</keyword>
<evidence type="ECO:0000256" key="1">
    <source>
        <dbReference type="SAM" id="SignalP"/>
    </source>
</evidence>
<dbReference type="PATRIC" id="fig|1492898.3.peg.2668"/>
<evidence type="ECO:0000313" key="2">
    <source>
        <dbReference type="EMBL" id="ANE51182.1"/>
    </source>
</evidence>
<sequence length="190" mass="21466">MKKLIGLLLAVAFLNTSNAQSNGNKLPAIDKSPMDMAYYPANFPVLKVQDKASEPLVARVIYSRPQKSGRTVYGELVEFGKVWRLGANEATEIEFYRDVKINGKKIPKGKYTLYAFVNPADWTMVINKETDTWGAFKYDEKKDVARITVPSEKLKEPAEAFTMYFEKAEAGTNLLIMWDDTKVTLPISLK</sequence>
<feature type="chain" id="PRO_5008001239" description="Asparagine synthetase B" evidence="1">
    <location>
        <begin position="20"/>
        <end position="190"/>
    </location>
</feature>
<feature type="signal peptide" evidence="1">
    <location>
        <begin position="1"/>
        <end position="19"/>
    </location>
</feature>
<dbReference type="InterPro" id="IPR021314">
    <property type="entry name" value="DUF2911"/>
</dbReference>
<evidence type="ECO:0000313" key="3">
    <source>
        <dbReference type="Proteomes" id="UP000077177"/>
    </source>
</evidence>
<keyword evidence="1" id="KW-0732">Signal</keyword>
<reference evidence="2 3" key="2">
    <citation type="journal article" date="2016" name="Int. J. Syst. Evol. Microbiol.">
        <title>Flavisolibacter tropicus sp. nov., isolated from tropical soil.</title>
        <authorList>
            <person name="Lee J.J."/>
            <person name="Kang M.S."/>
            <person name="Kim G.S."/>
            <person name="Lee C.S."/>
            <person name="Lim S."/>
            <person name="Lee J."/>
            <person name="Roh S.H."/>
            <person name="Kang H."/>
            <person name="Ha J.M."/>
            <person name="Bae S."/>
            <person name="Jung H.Y."/>
            <person name="Kim M.K."/>
        </authorList>
    </citation>
    <scope>NUCLEOTIDE SEQUENCE [LARGE SCALE GENOMIC DNA]</scope>
    <source>
        <strain evidence="2 3">LCS9</strain>
    </source>
</reference>
<dbReference type="EMBL" id="CP011390">
    <property type="protein sequence ID" value="ANE51182.1"/>
    <property type="molecule type" value="Genomic_DNA"/>
</dbReference>
<dbReference type="AlphaFoldDB" id="A0A172TW21"/>